<organism evidence="1 2">
    <name type="scientific">Candidatus Synechococcus spongiarum</name>
    <dbReference type="NCBI Taxonomy" id="431041"/>
    <lineage>
        <taxon>Bacteria</taxon>
        <taxon>Bacillati</taxon>
        <taxon>Cyanobacteriota</taxon>
        <taxon>Cyanophyceae</taxon>
        <taxon>Synechococcales</taxon>
        <taxon>Synechococcaceae</taxon>
        <taxon>Synechococcus</taxon>
    </lineage>
</organism>
<protein>
    <submittedName>
        <fullName evidence="1">Glutaredoxin 2</fullName>
    </submittedName>
</protein>
<dbReference type="Proteomes" id="UP000182631">
    <property type="component" value="Unassembled WGS sequence"/>
</dbReference>
<dbReference type="EMBL" id="FITM01000034">
    <property type="protein sequence ID" value="SAY38433.1"/>
    <property type="molecule type" value="Genomic_DNA"/>
</dbReference>
<dbReference type="Pfam" id="PF05768">
    <property type="entry name" value="Glrx-like"/>
    <property type="match status" value="1"/>
</dbReference>
<accession>A0A165B1X6</accession>
<dbReference type="OrthoDB" id="32865at2"/>
<dbReference type="AlphaFoldDB" id="A0A165B1X6"/>
<reference evidence="2" key="1">
    <citation type="submission" date="2016-02" db="EMBL/GenBank/DDBJ databases">
        <authorList>
            <person name="liu f."/>
        </authorList>
    </citation>
    <scope>NUCLEOTIDE SEQUENCE [LARGE SCALE GENOMIC DNA]</scope>
</reference>
<sequence length="99" mass="10612">MSHSAWPPLVLLTRSGCCLCTGLAKRLGSLLPQGTLQLVDVDVDPVLQQRFGLLVPLLIVGSDPLQDPVLPRVPPRLKGLALRCWLEKHLGPFTGSAPG</sequence>
<dbReference type="SUPFAM" id="SSF52833">
    <property type="entry name" value="Thioredoxin-like"/>
    <property type="match status" value="1"/>
</dbReference>
<dbReference type="Gene3D" id="3.40.30.10">
    <property type="entry name" value="Glutaredoxin"/>
    <property type="match status" value="1"/>
</dbReference>
<dbReference type="InterPro" id="IPR008554">
    <property type="entry name" value="Glutaredoxin-like"/>
</dbReference>
<keyword evidence="2" id="KW-1185">Reference proteome</keyword>
<gene>
    <name evidence="1" type="ORF">FLM9_316</name>
</gene>
<dbReference type="RefSeq" id="WP_074456920.1">
    <property type="nucleotide sequence ID" value="NZ_FITM01000034.1"/>
</dbReference>
<name>A0A165B1X6_9SYNE</name>
<evidence type="ECO:0000313" key="2">
    <source>
        <dbReference type="Proteomes" id="UP000182631"/>
    </source>
</evidence>
<evidence type="ECO:0000313" key="1">
    <source>
        <dbReference type="EMBL" id="SAY38433.1"/>
    </source>
</evidence>
<dbReference type="InterPro" id="IPR036249">
    <property type="entry name" value="Thioredoxin-like_sf"/>
</dbReference>
<proteinExistence type="predicted"/>